<comment type="similarity">
    <text evidence="1">Belongs to the HIBADH-related family. NP60 subfamily.</text>
</comment>
<feature type="domain" description="Phosphogluconate dehydrogenase NAD-binding putative C-terminal" evidence="3">
    <location>
        <begin position="208"/>
        <end position="269"/>
    </location>
</feature>
<dbReference type="SUPFAM" id="SSF48179">
    <property type="entry name" value="6-phosphogluconate dehydrogenase C-terminal domain-like"/>
    <property type="match status" value="1"/>
</dbReference>
<accession>A0AAD7GH48</accession>
<feature type="domain" description="6-phosphogluconate dehydrogenase NADP-binding" evidence="2">
    <location>
        <begin position="3"/>
        <end position="149"/>
    </location>
</feature>
<evidence type="ECO:0000259" key="3">
    <source>
        <dbReference type="Pfam" id="PF09130"/>
    </source>
</evidence>
<dbReference type="PANTHER" id="PTHR43580:SF2">
    <property type="entry name" value="CYTOKINE-LIKE NUCLEAR FACTOR N-PAC"/>
    <property type="match status" value="1"/>
</dbReference>
<dbReference type="InterPro" id="IPR036291">
    <property type="entry name" value="NAD(P)-bd_dom_sf"/>
</dbReference>
<protein>
    <submittedName>
        <fullName evidence="4">6-phosphogluconate dehydrogenase C-terminal domain-like protein</fullName>
    </submittedName>
</protein>
<sequence>MSNIAIIAAGAMGSAVAKVLVRNGCKVLTNLDDRSEGTRQRAREAGMQDASFKEIGATCDWVLSILPPSDAFAFAEKFLRESATSTRLAGTPGPVFVDCNAVNPATVHRIAALFADSPSTNFIDAAIIGGPPENDYNPTFYASSSEDSLLDSFVGLSKYGLKISALTGEGAGVGDASALKMSYAGITKGTTGLFTTMILAAHKSSPATADALLHELHQSQPAILKRISRVVPPMVPKAYRWSGEMSEIGKFVGGGEGDIYHGLAQLYSRIEKSGKPEGDGKDLEVLAKFVAEAKKI</sequence>
<dbReference type="InterPro" id="IPR006115">
    <property type="entry name" value="6PGDH_NADP-bd"/>
</dbReference>
<dbReference type="InterPro" id="IPR051265">
    <property type="entry name" value="HIBADH-related_NP60_sf"/>
</dbReference>
<evidence type="ECO:0000256" key="1">
    <source>
        <dbReference type="ARBA" id="ARBA00007598"/>
    </source>
</evidence>
<reference evidence="4" key="1">
    <citation type="submission" date="2023-03" db="EMBL/GenBank/DDBJ databases">
        <title>Massive genome expansion in bonnet fungi (Mycena s.s.) driven by repeated elements and novel gene families across ecological guilds.</title>
        <authorList>
            <consortium name="Lawrence Berkeley National Laboratory"/>
            <person name="Harder C.B."/>
            <person name="Miyauchi S."/>
            <person name="Viragh M."/>
            <person name="Kuo A."/>
            <person name="Thoen E."/>
            <person name="Andreopoulos B."/>
            <person name="Lu D."/>
            <person name="Skrede I."/>
            <person name="Drula E."/>
            <person name="Henrissat B."/>
            <person name="Morin E."/>
            <person name="Kohler A."/>
            <person name="Barry K."/>
            <person name="LaButti K."/>
            <person name="Morin E."/>
            <person name="Salamov A."/>
            <person name="Lipzen A."/>
            <person name="Mereny Z."/>
            <person name="Hegedus B."/>
            <person name="Baldrian P."/>
            <person name="Stursova M."/>
            <person name="Weitz H."/>
            <person name="Taylor A."/>
            <person name="Grigoriev I.V."/>
            <person name="Nagy L.G."/>
            <person name="Martin F."/>
            <person name="Kauserud H."/>
        </authorList>
    </citation>
    <scope>NUCLEOTIDE SEQUENCE</scope>
    <source>
        <strain evidence="4">CBHHK067</strain>
    </source>
</reference>
<dbReference type="SUPFAM" id="SSF51735">
    <property type="entry name" value="NAD(P)-binding Rossmann-fold domains"/>
    <property type="match status" value="1"/>
</dbReference>
<dbReference type="InterPro" id="IPR008927">
    <property type="entry name" value="6-PGluconate_DH-like_C_sf"/>
</dbReference>
<dbReference type="Proteomes" id="UP001221757">
    <property type="component" value="Unassembled WGS sequence"/>
</dbReference>
<gene>
    <name evidence="4" type="ORF">B0H17DRAFT_1064309</name>
</gene>
<organism evidence="4 5">
    <name type="scientific">Mycena rosella</name>
    <name type="common">Pink bonnet</name>
    <name type="synonym">Agaricus rosellus</name>
    <dbReference type="NCBI Taxonomy" id="1033263"/>
    <lineage>
        <taxon>Eukaryota</taxon>
        <taxon>Fungi</taxon>
        <taxon>Dikarya</taxon>
        <taxon>Basidiomycota</taxon>
        <taxon>Agaricomycotina</taxon>
        <taxon>Agaricomycetes</taxon>
        <taxon>Agaricomycetidae</taxon>
        <taxon>Agaricales</taxon>
        <taxon>Marasmiineae</taxon>
        <taxon>Mycenaceae</taxon>
        <taxon>Mycena</taxon>
    </lineage>
</organism>
<dbReference type="Pfam" id="PF09130">
    <property type="entry name" value="DUF1932"/>
    <property type="match status" value="1"/>
</dbReference>
<dbReference type="InterPro" id="IPR013328">
    <property type="entry name" value="6PGD_dom2"/>
</dbReference>
<comment type="caution">
    <text evidence="4">The sequence shown here is derived from an EMBL/GenBank/DDBJ whole genome shotgun (WGS) entry which is preliminary data.</text>
</comment>
<dbReference type="AlphaFoldDB" id="A0AAD7GH48"/>
<evidence type="ECO:0000313" key="4">
    <source>
        <dbReference type="EMBL" id="KAJ7690653.1"/>
    </source>
</evidence>
<evidence type="ECO:0000259" key="2">
    <source>
        <dbReference type="Pfam" id="PF03446"/>
    </source>
</evidence>
<name>A0AAD7GH48_MYCRO</name>
<dbReference type="InterPro" id="IPR015814">
    <property type="entry name" value="Pgluconate_DH_NAD-bd_C"/>
</dbReference>
<dbReference type="PANTHER" id="PTHR43580">
    <property type="entry name" value="OXIDOREDUCTASE GLYR1-RELATED"/>
    <property type="match status" value="1"/>
</dbReference>
<evidence type="ECO:0000313" key="5">
    <source>
        <dbReference type="Proteomes" id="UP001221757"/>
    </source>
</evidence>
<dbReference type="GO" id="GO:0050661">
    <property type="term" value="F:NADP binding"/>
    <property type="evidence" value="ECO:0007669"/>
    <property type="project" value="InterPro"/>
</dbReference>
<dbReference type="Pfam" id="PF03446">
    <property type="entry name" value="NAD_binding_2"/>
    <property type="match status" value="1"/>
</dbReference>
<dbReference type="Gene3D" id="3.40.50.720">
    <property type="entry name" value="NAD(P)-binding Rossmann-like Domain"/>
    <property type="match status" value="1"/>
</dbReference>
<dbReference type="EMBL" id="JARKIE010000063">
    <property type="protein sequence ID" value="KAJ7690653.1"/>
    <property type="molecule type" value="Genomic_DNA"/>
</dbReference>
<keyword evidence="5" id="KW-1185">Reference proteome</keyword>
<dbReference type="Gene3D" id="1.10.1040.10">
    <property type="entry name" value="N-(1-d-carboxylethyl)-l-norvaline Dehydrogenase, domain 2"/>
    <property type="match status" value="1"/>
</dbReference>
<proteinExistence type="inferred from homology"/>